<gene>
    <name evidence="8" type="ORF">EHQ64_00905</name>
</gene>
<evidence type="ECO:0000256" key="7">
    <source>
        <dbReference type="SAM" id="Phobius"/>
    </source>
</evidence>
<comment type="subcellular location">
    <subcellularLocation>
        <location evidence="1">Cell membrane</location>
        <topology evidence="1">Multi-pass membrane protein</topology>
    </subcellularLocation>
</comment>
<reference evidence="8" key="1">
    <citation type="journal article" date="2019" name="PLoS Negl. Trop. Dis.">
        <title>Revisiting the worldwide diversity of Leptospira species in the environment.</title>
        <authorList>
            <person name="Vincent A.T."/>
            <person name="Schiettekatte O."/>
            <person name="Bourhy P."/>
            <person name="Veyrier F.J."/>
            <person name="Picardeau M."/>
        </authorList>
    </citation>
    <scope>NUCLEOTIDE SEQUENCE [LARGE SCALE GENOMIC DNA]</scope>
    <source>
        <strain evidence="8">201702455</strain>
    </source>
</reference>
<dbReference type="Pfam" id="PF07681">
    <property type="entry name" value="DoxX"/>
    <property type="match status" value="1"/>
</dbReference>
<feature type="transmembrane region" description="Helical" evidence="7">
    <location>
        <begin position="20"/>
        <end position="41"/>
    </location>
</feature>
<evidence type="ECO:0000256" key="6">
    <source>
        <dbReference type="ARBA" id="ARBA00023136"/>
    </source>
</evidence>
<keyword evidence="6 7" id="KW-0472">Membrane</keyword>
<dbReference type="RefSeq" id="WP_135647630.1">
    <property type="nucleotide sequence ID" value="NZ_RQGF01000005.1"/>
</dbReference>
<dbReference type="Proteomes" id="UP000297762">
    <property type="component" value="Unassembled WGS sequence"/>
</dbReference>
<comment type="caution">
    <text evidence="8">The sequence shown here is derived from an EMBL/GenBank/DDBJ whole genome shotgun (WGS) entry which is preliminary data.</text>
</comment>
<keyword evidence="9" id="KW-1185">Reference proteome</keyword>
<dbReference type="PANTHER" id="PTHR33452:SF1">
    <property type="entry name" value="INNER MEMBRANE PROTEIN YPHA-RELATED"/>
    <property type="match status" value="1"/>
</dbReference>
<dbReference type="InterPro" id="IPR032808">
    <property type="entry name" value="DoxX"/>
</dbReference>
<dbReference type="EMBL" id="RQGF01000005">
    <property type="protein sequence ID" value="TGL65759.1"/>
    <property type="molecule type" value="Genomic_DNA"/>
</dbReference>
<dbReference type="PANTHER" id="PTHR33452">
    <property type="entry name" value="OXIDOREDUCTASE CATD-RELATED"/>
    <property type="match status" value="1"/>
</dbReference>
<protein>
    <submittedName>
        <fullName evidence="8">DoxX family protein</fullName>
    </submittedName>
</protein>
<keyword evidence="4 7" id="KW-0812">Transmembrane</keyword>
<dbReference type="OrthoDB" id="121744at2"/>
<evidence type="ECO:0000256" key="3">
    <source>
        <dbReference type="ARBA" id="ARBA00022475"/>
    </source>
</evidence>
<evidence type="ECO:0000313" key="9">
    <source>
        <dbReference type="Proteomes" id="UP000297762"/>
    </source>
</evidence>
<evidence type="ECO:0000256" key="1">
    <source>
        <dbReference type="ARBA" id="ARBA00004651"/>
    </source>
</evidence>
<evidence type="ECO:0000256" key="5">
    <source>
        <dbReference type="ARBA" id="ARBA00022989"/>
    </source>
</evidence>
<feature type="transmembrane region" description="Helical" evidence="7">
    <location>
        <begin position="87"/>
        <end position="106"/>
    </location>
</feature>
<sequence>MFLKNIFSHFFRIEDMEGRYNIIIRILVGGVFIWEGIIKFLYVNQGIGRFTKLGFSQPELVASLIGGLEILGGIMILLGVLTKPISFIFVIQMFVAMYLTKLPLFFGTSPLPPPQAPPIVGIWAVLHEIRSEYSQVLGSLFLYLSGPGRFSVDAIWKRK</sequence>
<keyword evidence="5 7" id="KW-1133">Transmembrane helix</keyword>
<organism evidence="8 9">
    <name type="scientific">Leptospira sarikeiensis</name>
    <dbReference type="NCBI Taxonomy" id="2484943"/>
    <lineage>
        <taxon>Bacteria</taxon>
        <taxon>Pseudomonadati</taxon>
        <taxon>Spirochaetota</taxon>
        <taxon>Spirochaetia</taxon>
        <taxon>Leptospirales</taxon>
        <taxon>Leptospiraceae</taxon>
        <taxon>Leptospira</taxon>
    </lineage>
</organism>
<keyword evidence="3" id="KW-1003">Cell membrane</keyword>
<evidence type="ECO:0000313" key="8">
    <source>
        <dbReference type="EMBL" id="TGL65759.1"/>
    </source>
</evidence>
<feature type="transmembrane region" description="Helical" evidence="7">
    <location>
        <begin position="61"/>
        <end position="80"/>
    </location>
</feature>
<accession>A0A4R9KH75</accession>
<proteinExistence type="inferred from homology"/>
<dbReference type="AlphaFoldDB" id="A0A4R9KH75"/>
<comment type="similarity">
    <text evidence="2">Belongs to the DoxX family.</text>
</comment>
<dbReference type="InterPro" id="IPR051907">
    <property type="entry name" value="DoxX-like_oxidoreductase"/>
</dbReference>
<name>A0A4R9KH75_9LEPT</name>
<dbReference type="GO" id="GO:0005886">
    <property type="term" value="C:plasma membrane"/>
    <property type="evidence" value="ECO:0007669"/>
    <property type="project" value="UniProtKB-SubCell"/>
</dbReference>
<evidence type="ECO:0000256" key="4">
    <source>
        <dbReference type="ARBA" id="ARBA00022692"/>
    </source>
</evidence>
<evidence type="ECO:0000256" key="2">
    <source>
        <dbReference type="ARBA" id="ARBA00006679"/>
    </source>
</evidence>